<dbReference type="Pfam" id="PF12706">
    <property type="entry name" value="Lactamase_B_2"/>
    <property type="match status" value="1"/>
</dbReference>
<feature type="transmembrane region" description="Helical" evidence="1">
    <location>
        <begin position="7"/>
        <end position="27"/>
    </location>
</feature>
<evidence type="ECO:0000313" key="3">
    <source>
        <dbReference type="EMBL" id="MFD1166397.1"/>
    </source>
</evidence>
<dbReference type="InterPro" id="IPR001279">
    <property type="entry name" value="Metallo-B-lactamas"/>
</dbReference>
<dbReference type="RefSeq" id="WP_380897030.1">
    <property type="nucleotide sequence ID" value="NZ_JBHTKY010000018.1"/>
</dbReference>
<evidence type="ECO:0000313" key="4">
    <source>
        <dbReference type="Proteomes" id="UP001597205"/>
    </source>
</evidence>
<dbReference type="InterPro" id="IPR036866">
    <property type="entry name" value="RibonucZ/Hydroxyglut_hydro"/>
</dbReference>
<accession>A0ABW3RN77</accession>
<keyword evidence="4" id="KW-1185">Reference proteome</keyword>
<reference evidence="4" key="1">
    <citation type="journal article" date="2019" name="Int. J. Syst. Evol. Microbiol.">
        <title>The Global Catalogue of Microorganisms (GCM) 10K type strain sequencing project: providing services to taxonomists for standard genome sequencing and annotation.</title>
        <authorList>
            <consortium name="The Broad Institute Genomics Platform"/>
            <consortium name="The Broad Institute Genome Sequencing Center for Infectious Disease"/>
            <person name="Wu L."/>
            <person name="Ma J."/>
        </authorList>
    </citation>
    <scope>NUCLEOTIDE SEQUENCE [LARGE SCALE GENOMIC DNA]</scope>
    <source>
        <strain evidence="4">CCUG 52468</strain>
    </source>
</reference>
<dbReference type="Gene3D" id="3.60.15.10">
    <property type="entry name" value="Ribonuclease Z/Hydroxyacylglutathione hydrolase-like"/>
    <property type="match status" value="1"/>
</dbReference>
<dbReference type="Proteomes" id="UP001597205">
    <property type="component" value="Unassembled WGS sequence"/>
</dbReference>
<comment type="caution">
    <text evidence="3">The sequence shown here is derived from an EMBL/GenBank/DDBJ whole genome shotgun (WGS) entry which is preliminary data.</text>
</comment>
<sequence>MKKFIKIFMYIILALIIVVGLAVYLLYRSDQMGALASGNRLQKMEQTATYKNGAFDNLVPTPAMKEGVSFTSVLFQFFFGKDKRNVPSSPLPVEITDLKNIPINENVYVWFGHSSYYMQLDGKRILVDPVFNGHASPIPGSVKAFKMSHNYTVDQMPDIDILVLTHDHWDHLDYPTIKKLKDRVKDVVTGIGVGAHLEKWGYSPEHVHELYWGESLDLDSLKFTATPARHFSGRWLKRNTSLWSSFVVKADSLKLFVGGDSGYGAHFKEIGEKYGPFDLAILENGQYNENWQYIHLMPEEAITAATDLQTKMLIPVHNSKFPLANHAWDEPMIRITKEAKIKNFPIWTPKMGQIIKLDSDNETKYWWEGIE</sequence>
<dbReference type="EMBL" id="JBHTKY010000018">
    <property type="protein sequence ID" value="MFD1166397.1"/>
    <property type="molecule type" value="Genomic_DNA"/>
</dbReference>
<organism evidence="3 4">
    <name type="scientific">Sphingobacterium daejeonense</name>
    <dbReference type="NCBI Taxonomy" id="371142"/>
    <lineage>
        <taxon>Bacteria</taxon>
        <taxon>Pseudomonadati</taxon>
        <taxon>Bacteroidota</taxon>
        <taxon>Sphingobacteriia</taxon>
        <taxon>Sphingobacteriales</taxon>
        <taxon>Sphingobacteriaceae</taxon>
        <taxon>Sphingobacterium</taxon>
    </lineage>
</organism>
<keyword evidence="1" id="KW-1133">Transmembrane helix</keyword>
<keyword evidence="1" id="KW-0472">Membrane</keyword>
<keyword evidence="1" id="KW-0812">Transmembrane</keyword>
<proteinExistence type="predicted"/>
<evidence type="ECO:0000256" key="1">
    <source>
        <dbReference type="SAM" id="Phobius"/>
    </source>
</evidence>
<dbReference type="SUPFAM" id="SSF56281">
    <property type="entry name" value="Metallo-hydrolase/oxidoreductase"/>
    <property type="match status" value="1"/>
</dbReference>
<dbReference type="PANTHER" id="PTHR15032:SF4">
    <property type="entry name" value="N-ACYL-PHOSPHATIDYLETHANOLAMINE-HYDROLYZING PHOSPHOLIPASE D"/>
    <property type="match status" value="1"/>
</dbReference>
<name>A0ABW3RN77_9SPHI</name>
<feature type="domain" description="Metallo-beta-lactamase" evidence="2">
    <location>
        <begin position="124"/>
        <end position="317"/>
    </location>
</feature>
<dbReference type="PANTHER" id="PTHR15032">
    <property type="entry name" value="N-ACYL-PHOSPHATIDYLETHANOLAMINE-HYDROLYZING PHOSPHOLIPASE D"/>
    <property type="match status" value="1"/>
</dbReference>
<gene>
    <name evidence="3" type="ORF">ACFQ2C_12355</name>
</gene>
<protein>
    <submittedName>
        <fullName evidence="3">MBL fold metallo-hydrolase</fullName>
    </submittedName>
</protein>
<evidence type="ECO:0000259" key="2">
    <source>
        <dbReference type="Pfam" id="PF12706"/>
    </source>
</evidence>